<accession>A0A2T0T2V7</accession>
<dbReference type="Pfam" id="PF20736">
    <property type="entry name" value="Glyco_hydro127M"/>
    <property type="match status" value="1"/>
</dbReference>
<evidence type="ECO:0000313" key="4">
    <source>
        <dbReference type="EMBL" id="PRY39992.1"/>
    </source>
</evidence>
<evidence type="ECO:0000259" key="3">
    <source>
        <dbReference type="Pfam" id="PF20737"/>
    </source>
</evidence>
<gene>
    <name evidence="4" type="ORF">CLV58_10786</name>
</gene>
<organism evidence="4 5">
    <name type="scientific">Spirosoma oryzae</name>
    <dbReference type="NCBI Taxonomy" id="1469603"/>
    <lineage>
        <taxon>Bacteria</taxon>
        <taxon>Pseudomonadati</taxon>
        <taxon>Bacteroidota</taxon>
        <taxon>Cytophagia</taxon>
        <taxon>Cytophagales</taxon>
        <taxon>Cytophagaceae</taxon>
        <taxon>Spirosoma</taxon>
    </lineage>
</organism>
<dbReference type="Gene3D" id="2.60.120.260">
    <property type="entry name" value="Galactose-binding domain-like"/>
    <property type="match status" value="1"/>
</dbReference>
<dbReference type="PANTHER" id="PTHR43465:SF2">
    <property type="entry name" value="DUF1680 DOMAIN PROTEIN (AFU_ORTHOLOGUE AFUA_1G08910)"/>
    <property type="match status" value="1"/>
</dbReference>
<dbReference type="InterPro" id="IPR008928">
    <property type="entry name" value="6-hairpin_glycosidase_sf"/>
</dbReference>
<dbReference type="InterPro" id="IPR012878">
    <property type="entry name" value="Beta-AFase-like_GH127_cat"/>
</dbReference>
<dbReference type="EMBL" id="PVTE01000007">
    <property type="protein sequence ID" value="PRY39992.1"/>
    <property type="molecule type" value="Genomic_DNA"/>
</dbReference>
<dbReference type="SUPFAM" id="SSF49785">
    <property type="entry name" value="Galactose-binding domain-like"/>
    <property type="match status" value="1"/>
</dbReference>
<dbReference type="GO" id="GO:0005975">
    <property type="term" value="P:carbohydrate metabolic process"/>
    <property type="evidence" value="ECO:0007669"/>
    <property type="project" value="InterPro"/>
</dbReference>
<evidence type="ECO:0008006" key="6">
    <source>
        <dbReference type="Google" id="ProtNLM"/>
    </source>
</evidence>
<evidence type="ECO:0000313" key="5">
    <source>
        <dbReference type="Proteomes" id="UP000238375"/>
    </source>
</evidence>
<dbReference type="Gene3D" id="1.50.10.20">
    <property type="match status" value="1"/>
</dbReference>
<sequence>MPLTMNQKLLHFLHRILPGLLVMALPYAGLAQVTNKPKPTPAKGDYPIQPVPFTAVKVTDQFWAPRIRRNHDVTIPIALQQCYSTGRVDNFLVAGHLKQGTKFCTEYPFDDTDIYKIIEGASYSIQTFPDKKLEARVDSLITYVAAAQEPDGYLYTARTIDPAHPHPWSGLKRWEKESDLSHELYNSGHLFEAAAAHYLATGKKTLLNVATKNADLLVKDFGPGKLRYSPGHQIVEMGLVKLYRVTGKKDYLDLAKFLLDVRGKGTEYSQDHKPVTQQTTAVGHAVRATYMYSGMADVAAITGDKAYVNAIDKIWHDVVDSKYYLTGGIGAEGGHEGFGDDYNLPNMSAYNETCAAIGEIYWNQRLFLLHGDAKFYDILERTLYNGMLSGVSLSGDRFFYPNPLESRGQHTRAAWFGCACCPSNVCRFIPSMPGYVYAQRGNRLYANLFVNSTATVSLDGKAVTVMQETRYPWDGDVAFTLNPAKTGAFDLAIRVPGWAQNQPVPGDLYRFASQQESPVVLTINGKKATYKLENGYAILNQTWKKGDVVRLSLPMDVRRVVANEKIKADQHKVALERGPIVYCTEWPDSPDGHVLDMILPDTAQLTASYKSGKLGGVEEITANVQKVRRDANNQLAFSPAQLTAIPYYAWANRGNGEMSVWLATQPTAARVTPAPTIASTSKLSASTPSKTLMALNDRETPKNSNDHDNIYYHWWPKKDTTQWVQYTFAKPTTVASSKVYWFDDSPWGGCRIPAGWKLLYQTPAGEWKPVTNTTPYAVTKDQFDTVTFEPVETSALRMEIQLPKEASAGIIEWSVSNK</sequence>
<dbReference type="Pfam" id="PF07944">
    <property type="entry name" value="Beta-AFase-like_GH127_cat"/>
    <property type="match status" value="1"/>
</dbReference>
<dbReference type="InterPro" id="IPR049174">
    <property type="entry name" value="Beta-AFase-like"/>
</dbReference>
<dbReference type="InterPro" id="IPR008979">
    <property type="entry name" value="Galactose-bd-like_sf"/>
</dbReference>
<dbReference type="PANTHER" id="PTHR43465">
    <property type="entry name" value="DUF1680 DOMAIN PROTEIN (AFU_ORTHOLOGUE AFUA_1G08910)"/>
    <property type="match status" value="1"/>
</dbReference>
<dbReference type="Pfam" id="PF20737">
    <property type="entry name" value="Glyco_hydro127C"/>
    <property type="match status" value="1"/>
</dbReference>
<comment type="caution">
    <text evidence="4">The sequence shown here is derived from an EMBL/GenBank/DDBJ whole genome shotgun (WGS) entry which is preliminary data.</text>
</comment>
<dbReference type="Proteomes" id="UP000238375">
    <property type="component" value="Unassembled WGS sequence"/>
</dbReference>
<reference evidence="4 5" key="1">
    <citation type="submission" date="2018-03" db="EMBL/GenBank/DDBJ databases">
        <title>Genomic Encyclopedia of Archaeal and Bacterial Type Strains, Phase II (KMG-II): from individual species to whole genera.</title>
        <authorList>
            <person name="Goeker M."/>
        </authorList>
    </citation>
    <scope>NUCLEOTIDE SEQUENCE [LARGE SCALE GENOMIC DNA]</scope>
    <source>
        <strain evidence="4 5">DSM 28354</strain>
    </source>
</reference>
<dbReference type="SUPFAM" id="SSF48208">
    <property type="entry name" value="Six-hairpin glycosidases"/>
    <property type="match status" value="1"/>
</dbReference>
<dbReference type="AlphaFoldDB" id="A0A2T0T2V7"/>
<dbReference type="InterPro" id="IPR049049">
    <property type="entry name" value="Beta-AFase-like_GH127_C"/>
</dbReference>
<keyword evidence="5" id="KW-1185">Reference proteome</keyword>
<feature type="domain" description="Non-reducing end beta-L-arabinofuranosidase-like GH127 catalytic" evidence="1">
    <location>
        <begin position="55"/>
        <end position="433"/>
    </location>
</feature>
<evidence type="ECO:0000259" key="2">
    <source>
        <dbReference type="Pfam" id="PF20736"/>
    </source>
</evidence>
<feature type="domain" description="Non-reducing end beta-L-arabinofuranosidase-like GH127 C-terminal" evidence="3">
    <location>
        <begin position="557"/>
        <end position="662"/>
    </location>
</feature>
<dbReference type="InterPro" id="IPR049046">
    <property type="entry name" value="Beta-AFase-like_GH127_middle"/>
</dbReference>
<name>A0A2T0T2V7_9BACT</name>
<feature type="domain" description="Non-reducing end beta-L-arabinofuranosidase-like GH127 middle" evidence="2">
    <location>
        <begin position="444"/>
        <end position="555"/>
    </location>
</feature>
<protein>
    <recommendedName>
        <fullName evidence="6">F5/8 type C domain-containing protein</fullName>
    </recommendedName>
</protein>
<proteinExistence type="predicted"/>
<evidence type="ECO:0000259" key="1">
    <source>
        <dbReference type="Pfam" id="PF07944"/>
    </source>
</evidence>